<dbReference type="RefSeq" id="WP_330798002.1">
    <property type="nucleotide sequence ID" value="NZ_JAZEWV010000022.1"/>
</dbReference>
<dbReference type="EMBL" id="JAZEWV010000022">
    <property type="protein sequence ID" value="MEE4544842.1"/>
    <property type="molecule type" value="Genomic_DNA"/>
</dbReference>
<evidence type="ECO:0000313" key="2">
    <source>
        <dbReference type="EMBL" id="MEE4544842.1"/>
    </source>
</evidence>
<evidence type="ECO:0000256" key="1">
    <source>
        <dbReference type="SAM" id="MobiDB-lite"/>
    </source>
</evidence>
<gene>
    <name evidence="2" type="ORF">V2S66_23100</name>
</gene>
<feature type="region of interest" description="Disordered" evidence="1">
    <location>
        <begin position="1"/>
        <end position="58"/>
    </location>
</feature>
<sequence>MISDRDHVIAADGGFQASRASPTPPPRDRLARGRLDDRPTPGQVAGDTDARDAAPAPN</sequence>
<name>A0ABU7PHU1_9ACTN</name>
<comment type="caution">
    <text evidence="2">The sequence shown here is derived from an EMBL/GenBank/DDBJ whole genome shotgun (WGS) entry which is preliminary data.</text>
</comment>
<proteinExistence type="predicted"/>
<keyword evidence="3" id="KW-1185">Reference proteome</keyword>
<feature type="compositionally biased region" description="Basic and acidic residues" evidence="1">
    <location>
        <begin position="26"/>
        <end position="39"/>
    </location>
</feature>
<protein>
    <submittedName>
        <fullName evidence="2">Uncharacterized protein</fullName>
    </submittedName>
</protein>
<organism evidence="2 3">
    <name type="scientific">Actinacidiphila polyblastidii</name>
    <dbReference type="NCBI Taxonomy" id="3110430"/>
    <lineage>
        <taxon>Bacteria</taxon>
        <taxon>Bacillati</taxon>
        <taxon>Actinomycetota</taxon>
        <taxon>Actinomycetes</taxon>
        <taxon>Kitasatosporales</taxon>
        <taxon>Streptomycetaceae</taxon>
        <taxon>Actinacidiphila</taxon>
    </lineage>
</organism>
<accession>A0ABU7PHU1</accession>
<dbReference type="Proteomes" id="UP001344658">
    <property type="component" value="Unassembled WGS sequence"/>
</dbReference>
<evidence type="ECO:0000313" key="3">
    <source>
        <dbReference type="Proteomes" id="UP001344658"/>
    </source>
</evidence>
<reference evidence="2 3" key="1">
    <citation type="submission" date="2023-12" db="EMBL/GenBank/DDBJ databases">
        <title>Streptomyces sp. V4-01.</title>
        <authorList>
            <person name="Somphong A."/>
            <person name="Phongsopitanun W."/>
        </authorList>
    </citation>
    <scope>NUCLEOTIDE SEQUENCE [LARGE SCALE GENOMIC DNA]</scope>
    <source>
        <strain evidence="2 3">V4-01</strain>
    </source>
</reference>